<feature type="transmembrane region" description="Helical" evidence="7">
    <location>
        <begin position="68"/>
        <end position="90"/>
    </location>
</feature>
<evidence type="ECO:0000313" key="10">
    <source>
        <dbReference type="Proteomes" id="UP000244978"/>
    </source>
</evidence>
<dbReference type="AlphaFoldDB" id="A0A2U1T0R1"/>
<dbReference type="Proteomes" id="UP000244978">
    <property type="component" value="Unassembled WGS sequence"/>
</dbReference>
<dbReference type="PANTHER" id="PTHR14969">
    <property type="entry name" value="SPHINGOSINE-1-PHOSPHATE PHOSPHOHYDROLASE"/>
    <property type="match status" value="1"/>
</dbReference>
<keyword evidence="5 7" id="KW-1133">Transmembrane helix</keyword>
<evidence type="ECO:0000313" key="9">
    <source>
        <dbReference type="EMBL" id="PWB97363.1"/>
    </source>
</evidence>
<reference evidence="10" key="1">
    <citation type="submission" date="2018-04" db="EMBL/GenBank/DDBJ databases">
        <authorList>
            <person name="Liu S."/>
            <person name="Wang Z."/>
            <person name="Li J."/>
        </authorList>
    </citation>
    <scope>NUCLEOTIDE SEQUENCE [LARGE SCALE GENOMIC DNA]</scope>
    <source>
        <strain evidence="10">S1194</strain>
    </source>
</reference>
<evidence type="ECO:0000256" key="1">
    <source>
        <dbReference type="ARBA" id="ARBA00004651"/>
    </source>
</evidence>
<dbReference type="PANTHER" id="PTHR14969:SF62">
    <property type="entry name" value="DECAPRENYLPHOSPHORYL-5-PHOSPHORIBOSE PHOSPHATASE RV3807C-RELATED"/>
    <property type="match status" value="1"/>
</dbReference>
<dbReference type="GO" id="GO:0016787">
    <property type="term" value="F:hydrolase activity"/>
    <property type="evidence" value="ECO:0007669"/>
    <property type="project" value="UniProtKB-KW"/>
</dbReference>
<dbReference type="CDD" id="cd03392">
    <property type="entry name" value="PAP2_like_2"/>
    <property type="match status" value="1"/>
</dbReference>
<evidence type="ECO:0000256" key="7">
    <source>
        <dbReference type="SAM" id="Phobius"/>
    </source>
</evidence>
<feature type="transmembrane region" description="Helical" evidence="7">
    <location>
        <begin position="138"/>
        <end position="158"/>
    </location>
</feature>
<keyword evidence="2" id="KW-1003">Cell membrane</keyword>
<dbReference type="SMART" id="SM00014">
    <property type="entry name" value="acidPPc"/>
    <property type="match status" value="1"/>
</dbReference>
<keyword evidence="4" id="KW-0378">Hydrolase</keyword>
<evidence type="ECO:0000259" key="8">
    <source>
        <dbReference type="SMART" id="SM00014"/>
    </source>
</evidence>
<evidence type="ECO:0000256" key="3">
    <source>
        <dbReference type="ARBA" id="ARBA00022692"/>
    </source>
</evidence>
<comment type="caution">
    <text evidence="9">The sequence shown here is derived from an EMBL/GenBank/DDBJ whole genome shotgun (WGS) entry which is preliminary data.</text>
</comment>
<dbReference type="KEGG" id="salc:C2138_10455"/>
<feature type="transmembrane region" description="Helical" evidence="7">
    <location>
        <begin position="188"/>
        <end position="208"/>
    </location>
</feature>
<dbReference type="SUPFAM" id="SSF48317">
    <property type="entry name" value="Acid phosphatase/Vanadium-dependent haloperoxidase"/>
    <property type="match status" value="1"/>
</dbReference>
<keyword evidence="10" id="KW-1185">Reference proteome</keyword>
<keyword evidence="3 7" id="KW-0812">Transmembrane</keyword>
<evidence type="ECO:0000256" key="6">
    <source>
        <dbReference type="ARBA" id="ARBA00023136"/>
    </source>
</evidence>
<dbReference type="InterPro" id="IPR000326">
    <property type="entry name" value="PAP2/HPO"/>
</dbReference>
<protein>
    <submittedName>
        <fullName evidence="9">PAP2 family protein</fullName>
    </submittedName>
</protein>
<dbReference type="Pfam" id="PF01569">
    <property type="entry name" value="PAP2"/>
    <property type="match status" value="1"/>
</dbReference>
<feature type="transmembrane region" description="Helical" evidence="7">
    <location>
        <begin position="12"/>
        <end position="34"/>
    </location>
</feature>
<name>A0A2U1T0R1_9MICO</name>
<dbReference type="EMBL" id="QEEX01000001">
    <property type="protein sequence ID" value="PWB97363.1"/>
    <property type="molecule type" value="Genomic_DNA"/>
</dbReference>
<proteinExistence type="predicted"/>
<gene>
    <name evidence="9" type="ORF">DF220_05630</name>
</gene>
<accession>A0A2U1T0R1</accession>
<evidence type="ECO:0000256" key="2">
    <source>
        <dbReference type="ARBA" id="ARBA00022475"/>
    </source>
</evidence>
<feature type="domain" description="Phosphatidic acid phosphatase type 2/haloperoxidase" evidence="8">
    <location>
        <begin position="95"/>
        <end position="199"/>
    </location>
</feature>
<keyword evidence="6 7" id="KW-0472">Membrane</keyword>
<dbReference type="OrthoDB" id="5289372at2"/>
<evidence type="ECO:0000256" key="4">
    <source>
        <dbReference type="ARBA" id="ARBA00022801"/>
    </source>
</evidence>
<feature type="transmembrane region" description="Helical" evidence="7">
    <location>
        <begin position="163"/>
        <end position="182"/>
    </location>
</feature>
<evidence type="ECO:0000256" key="5">
    <source>
        <dbReference type="ARBA" id="ARBA00022989"/>
    </source>
</evidence>
<organism evidence="9 10">
    <name type="scientific">Homoserinimonas hongtaonis</name>
    <dbReference type="NCBI Taxonomy" id="2079791"/>
    <lineage>
        <taxon>Bacteria</taxon>
        <taxon>Bacillati</taxon>
        <taxon>Actinomycetota</taxon>
        <taxon>Actinomycetes</taxon>
        <taxon>Micrococcales</taxon>
        <taxon>Microbacteriaceae</taxon>
        <taxon>Homoserinimonas</taxon>
    </lineage>
</organism>
<sequence>MEPRESRAVTNRWPLISGIVALVVAVSLGGLIAARNSGSPLGVDLGWLDAMLNYRSDALDALSLFLDWLGGGIVGIFVVPIVTVIVLCLLRRMWAALYYLIAAIASAGAVQLLKGLYLRPRPEDIMVVADVGSFPSGHVANAATIAVTLGIIVGRTWVWAAGAVYTVLMMVARTYLGAHWISDTVGGLLVGAGVAIIVWAPFAARIAAERERLSNRPAVTRTSE</sequence>
<feature type="transmembrane region" description="Helical" evidence="7">
    <location>
        <begin position="97"/>
        <end position="118"/>
    </location>
</feature>
<dbReference type="InterPro" id="IPR036938">
    <property type="entry name" value="PAP2/HPO_sf"/>
</dbReference>
<dbReference type="GO" id="GO:0005886">
    <property type="term" value="C:plasma membrane"/>
    <property type="evidence" value="ECO:0007669"/>
    <property type="project" value="UniProtKB-SubCell"/>
</dbReference>
<dbReference type="RefSeq" id="WP_108517654.1">
    <property type="nucleotide sequence ID" value="NZ_CP026951.1"/>
</dbReference>
<comment type="subcellular location">
    <subcellularLocation>
        <location evidence="1">Cell membrane</location>
        <topology evidence="1">Multi-pass membrane protein</topology>
    </subcellularLocation>
</comment>
<dbReference type="Gene3D" id="1.20.144.10">
    <property type="entry name" value="Phosphatidic acid phosphatase type 2/haloperoxidase"/>
    <property type="match status" value="1"/>
</dbReference>